<comment type="caution">
    <text evidence="2">The sequence shown here is derived from an EMBL/GenBank/DDBJ whole genome shotgun (WGS) entry which is preliminary data.</text>
</comment>
<evidence type="ECO:0000313" key="2">
    <source>
        <dbReference type="EMBL" id="POA96888.1"/>
    </source>
</evidence>
<protein>
    <recommendedName>
        <fullName evidence="1">ABC-three component systems C-terminal domain-containing protein</fullName>
    </recommendedName>
</protein>
<gene>
    <name evidence="2" type="ORF">C2134_20300</name>
</gene>
<proteinExistence type="predicted"/>
<dbReference type="AlphaFoldDB" id="A0A2K4MIJ7"/>
<name>A0A2K4MIJ7_9NEIS</name>
<feature type="domain" description="ABC-three component systems C-terminal" evidence="1">
    <location>
        <begin position="232"/>
        <end position="360"/>
    </location>
</feature>
<keyword evidence="3" id="KW-1185">Reference proteome</keyword>
<evidence type="ECO:0000259" key="1">
    <source>
        <dbReference type="Pfam" id="PF20282"/>
    </source>
</evidence>
<evidence type="ECO:0000313" key="3">
    <source>
        <dbReference type="Proteomes" id="UP000236416"/>
    </source>
</evidence>
<dbReference type="InterPro" id="IPR046914">
    <property type="entry name" value="ABC-3C_CTD6"/>
</dbReference>
<reference evidence="2 3" key="1">
    <citation type="submission" date="2018-01" db="EMBL/GenBank/DDBJ databases">
        <title>Genomic Sequence of Chromobacterium MWU13-2610 from wild cranberry bogs within the Cape Cod National Seashore.</title>
        <authorList>
            <person name="O'Hara-Hanley K."/>
            <person name="Soby S."/>
            <person name="Harrison A."/>
        </authorList>
    </citation>
    <scope>NUCLEOTIDE SEQUENCE [LARGE SCALE GENOMIC DNA]</scope>
    <source>
        <strain evidence="2 3">MWU13-2610</strain>
    </source>
</reference>
<sequence length="365" mass="41209">MISNTDLYDINPKVPTCKASPVHVHSGVPIPKVMRVRVFSPEDWEEFIQEWASSLKTQYDKVRRFGGSGDLGVDIAGFCTDQGFRGAWENYQCKRYDHPLRPSDIWVEIGKIIYYSHIGEYVSPQKHYFVCPQDIGTSLEKLLNTPSELKKKMAENWDKHCLAGITSTTEVPLTGALLSYFDTFDFSVFSSKSLVELIEGHSKTGFHAVRFGGGLPPRPDPEFPPETPAEIESRYIRRLLDAYGEHLGVSMLDPDALNAHTPLKRDYLRQRERFYHAESLRNFARDTVPEGTFGALQEEIFYGVIDVCESSHVNGFERMKATVAQASSVAATSNPLASAVKTQDRQGICHQLANDDRLIWVQEDE</sequence>
<organism evidence="2 3">
    <name type="scientific">Chromobacterium sinusclupearum</name>
    <dbReference type="NCBI Taxonomy" id="2077146"/>
    <lineage>
        <taxon>Bacteria</taxon>
        <taxon>Pseudomonadati</taxon>
        <taxon>Pseudomonadota</taxon>
        <taxon>Betaproteobacteria</taxon>
        <taxon>Neisseriales</taxon>
        <taxon>Chromobacteriaceae</taxon>
        <taxon>Chromobacterium</taxon>
    </lineage>
</organism>
<dbReference type="EMBL" id="PPTF01000098">
    <property type="protein sequence ID" value="POA96888.1"/>
    <property type="molecule type" value="Genomic_DNA"/>
</dbReference>
<accession>A0A2K4MIJ7</accession>
<dbReference type="RefSeq" id="WP_103321874.1">
    <property type="nucleotide sequence ID" value="NZ_PPTF01000098.1"/>
</dbReference>
<dbReference type="Pfam" id="PF20282">
    <property type="entry name" value="CTD6"/>
    <property type="match status" value="1"/>
</dbReference>
<dbReference type="Proteomes" id="UP000236416">
    <property type="component" value="Unassembled WGS sequence"/>
</dbReference>